<name>Q6SF00_9BACT</name>
<organism evidence="2">
    <name type="scientific">uncultured marine bacterium 582</name>
    <dbReference type="NCBI Taxonomy" id="257402"/>
    <lineage>
        <taxon>Bacteria</taxon>
        <taxon>environmental samples</taxon>
    </lineage>
</organism>
<accession>Q6SF00</accession>
<evidence type="ECO:0000313" key="2">
    <source>
        <dbReference type="EMBL" id="AAR38422.1"/>
    </source>
</evidence>
<protein>
    <submittedName>
        <fullName evidence="2">ABC transporter, permease protein, truncation</fullName>
    </submittedName>
</protein>
<keyword evidence="1" id="KW-0812">Transmembrane</keyword>
<keyword evidence="1" id="KW-0472">Membrane</keyword>
<evidence type="ECO:0000256" key="1">
    <source>
        <dbReference type="SAM" id="Phobius"/>
    </source>
</evidence>
<gene>
    <name evidence="2" type="ORF">MBMO_EBAC080-L028H02.86</name>
</gene>
<reference evidence="2" key="1">
    <citation type="submission" date="2003-11" db="EMBL/GenBank/DDBJ databases">
        <authorList>
            <person name="Heidelberg J.F."/>
            <person name="Eisen J.A."/>
            <person name="Nelson W.C."/>
            <person name="DeLong E.F."/>
        </authorList>
    </citation>
    <scope>NUCLEOTIDE SEQUENCE</scope>
</reference>
<proteinExistence type="predicted"/>
<feature type="transmembrane region" description="Helical" evidence="1">
    <location>
        <begin position="12"/>
        <end position="37"/>
    </location>
</feature>
<keyword evidence="1" id="KW-1133">Transmembrane helix</keyword>
<dbReference type="EMBL" id="AY458649">
    <property type="protein sequence ID" value="AAR38422.1"/>
    <property type="molecule type" value="Genomic_DNA"/>
</dbReference>
<dbReference type="AlphaFoldDB" id="Q6SF00"/>
<sequence>MPSIMTGINQTILMSLSMVVIATWIGAEGPGALILGAQHYVAKGQRLLGGWQFCSLR</sequence>
<reference evidence="2" key="2">
    <citation type="submission" date="2003-12" db="EMBL/GenBank/DDBJ databases">
        <title>Monterey Bay Coastal Ocean Microbial Observatory environmental clone sequencing.</title>
        <authorList>
            <person name="DeLong E.F."/>
        </authorList>
    </citation>
    <scope>NUCLEOTIDE SEQUENCE</scope>
</reference>